<comment type="caution">
    <text evidence="2">The sequence shown here is derived from an EMBL/GenBank/DDBJ whole genome shotgun (WGS) entry which is preliminary data.</text>
</comment>
<organism evidence="2 3">
    <name type="scientific">Helicostylum pulchrum</name>
    <dbReference type="NCBI Taxonomy" id="562976"/>
    <lineage>
        <taxon>Eukaryota</taxon>
        <taxon>Fungi</taxon>
        <taxon>Fungi incertae sedis</taxon>
        <taxon>Mucoromycota</taxon>
        <taxon>Mucoromycotina</taxon>
        <taxon>Mucoromycetes</taxon>
        <taxon>Mucorales</taxon>
        <taxon>Mucorineae</taxon>
        <taxon>Mucoraceae</taxon>
        <taxon>Helicostylum</taxon>
    </lineage>
</organism>
<evidence type="ECO:0000313" key="3">
    <source>
        <dbReference type="Proteomes" id="UP001476247"/>
    </source>
</evidence>
<keyword evidence="3" id="KW-1185">Reference proteome</keyword>
<feature type="chain" id="PRO_5045282911" evidence="1">
    <location>
        <begin position="21"/>
        <end position="80"/>
    </location>
</feature>
<accession>A0ABP9XMX0</accession>
<evidence type="ECO:0000256" key="1">
    <source>
        <dbReference type="SAM" id="SignalP"/>
    </source>
</evidence>
<dbReference type="EMBL" id="BAABUJ010000005">
    <property type="protein sequence ID" value="GAA5796134.1"/>
    <property type="molecule type" value="Genomic_DNA"/>
</dbReference>
<sequence length="80" mass="8653">MGLLTCNLLVTSSLRIASHAITTNGVVELGPSTNNFSLKDTVSIYLNEESIKLAKIIIEKKDDNVDQFVELSDAVKSGTQ</sequence>
<gene>
    <name evidence="2" type="ORF">HPULCUR_001503</name>
</gene>
<name>A0ABP9XMX0_9FUNG</name>
<feature type="signal peptide" evidence="1">
    <location>
        <begin position="1"/>
        <end position="20"/>
    </location>
</feature>
<proteinExistence type="predicted"/>
<protein>
    <submittedName>
        <fullName evidence="2">Uncharacterized protein</fullName>
    </submittedName>
</protein>
<reference evidence="2 3" key="1">
    <citation type="submission" date="2024-04" db="EMBL/GenBank/DDBJ databases">
        <title>genome sequences of Mucor flavus KT1a and Helicostylum pulchrum KT1b strains isolation_sourced from the surface of a dry-aged beef.</title>
        <authorList>
            <person name="Toyotome T."/>
            <person name="Hosono M."/>
            <person name="Torimaru M."/>
            <person name="Fukuda K."/>
            <person name="Mikami N."/>
        </authorList>
    </citation>
    <scope>NUCLEOTIDE SEQUENCE [LARGE SCALE GENOMIC DNA]</scope>
    <source>
        <strain evidence="2 3">KT1b</strain>
    </source>
</reference>
<keyword evidence="1" id="KW-0732">Signal</keyword>
<evidence type="ECO:0000313" key="2">
    <source>
        <dbReference type="EMBL" id="GAA5796134.1"/>
    </source>
</evidence>
<dbReference type="Proteomes" id="UP001476247">
    <property type="component" value="Unassembled WGS sequence"/>
</dbReference>